<evidence type="ECO:0000313" key="1">
    <source>
        <dbReference type="EMBL" id="KEJ83026.1"/>
    </source>
</evidence>
<reference evidence="2" key="1">
    <citation type="journal article" date="2014" name="Cell">
        <title>The Architecture of a Scrambled Genome Reveals Massive Levels of Genomic Rearrangement during Development.</title>
        <authorList>
            <person name="Chen X."/>
            <person name="Bracht J.R."/>
            <person name="Goldman A.D."/>
            <person name="Dolzhenko E."/>
            <person name="Clay D.M."/>
            <person name="Swart E.C."/>
            <person name="Perlman D.H."/>
            <person name="Doak T.G."/>
            <person name="Stuart A."/>
            <person name="Amemiya C.T."/>
            <person name="Sebra R.P."/>
            <person name="Landweber L.F."/>
        </authorList>
    </citation>
    <scope>NUCLEOTIDE SEQUENCE [LARGE SCALE GENOMIC DNA]</scope>
    <source>
        <strain evidence="2">JRB310</strain>
    </source>
</reference>
<proteinExistence type="predicted"/>
<keyword evidence="2" id="KW-1185">Reference proteome</keyword>
<dbReference type="Proteomes" id="UP000053232">
    <property type="component" value="Unassembled WGS sequence"/>
</dbReference>
<gene>
    <name evidence="1" type="ORF">OXYTRIMIC_718</name>
</gene>
<dbReference type="AlphaFoldDB" id="A0A073I0R9"/>
<protein>
    <submittedName>
        <fullName evidence="1">Uncharacterized protein</fullName>
    </submittedName>
</protein>
<sequence>MIGNSDYFQCSICKQQTQKIKYYIPDEINHYQITFEDQQQDPQNSISGGDKSNLIKNVVGEIKLVDILFGQALQINDKKKKVYSGLDLNVIQREITQACEVCYKKEILKISFVKNKIDQNRKFNKQIIESVQYQFVQKLKIEDKLIGKEKIHNDVIKVFADQEMNEYLKQIDEQIIVESQK</sequence>
<comment type="caution">
    <text evidence="1">The sequence shown here is derived from an EMBL/GenBank/DDBJ whole genome shotgun (WGS) entry which is preliminary data.</text>
</comment>
<organism evidence="1 2">
    <name type="scientific">Oxytricha trifallax</name>
    <dbReference type="NCBI Taxonomy" id="1172189"/>
    <lineage>
        <taxon>Eukaryota</taxon>
        <taxon>Sar</taxon>
        <taxon>Alveolata</taxon>
        <taxon>Ciliophora</taxon>
        <taxon>Intramacronucleata</taxon>
        <taxon>Spirotrichea</taxon>
        <taxon>Stichotrichia</taxon>
        <taxon>Sporadotrichida</taxon>
        <taxon>Oxytrichidae</taxon>
        <taxon>Oxytrichinae</taxon>
        <taxon>Oxytricha</taxon>
    </lineage>
</organism>
<dbReference type="EMBL" id="ARYC01001143">
    <property type="protein sequence ID" value="KEJ83026.1"/>
    <property type="molecule type" value="Genomic_DNA"/>
</dbReference>
<evidence type="ECO:0000313" key="2">
    <source>
        <dbReference type="Proteomes" id="UP000053232"/>
    </source>
</evidence>
<accession>A0A073I0R9</accession>
<name>A0A073I0R9_9SPIT</name>